<dbReference type="GO" id="GO:0006357">
    <property type="term" value="P:regulation of transcription by RNA polymerase II"/>
    <property type="evidence" value="ECO:0007669"/>
    <property type="project" value="TreeGrafter"/>
</dbReference>
<evidence type="ECO:0000256" key="1">
    <source>
        <dbReference type="ARBA" id="ARBA00004123"/>
    </source>
</evidence>
<keyword evidence="4" id="KW-0804">Transcription</keyword>
<feature type="compositionally biased region" description="Basic and acidic residues" evidence="7">
    <location>
        <begin position="159"/>
        <end position="172"/>
    </location>
</feature>
<evidence type="ECO:0000256" key="5">
    <source>
        <dbReference type="ARBA" id="ARBA00023242"/>
    </source>
</evidence>
<dbReference type="InterPro" id="IPR019340">
    <property type="entry name" value="Histone_AcTrfase_su3"/>
</dbReference>
<dbReference type="GO" id="GO:0003713">
    <property type="term" value="F:transcription coactivator activity"/>
    <property type="evidence" value="ECO:0007669"/>
    <property type="project" value="TreeGrafter"/>
</dbReference>
<name>A0AAN6D5V7_9ASCO</name>
<dbReference type="Pfam" id="PF10198">
    <property type="entry name" value="Ada3"/>
    <property type="match status" value="1"/>
</dbReference>
<proteinExistence type="inferred from homology"/>
<dbReference type="EMBL" id="JAHLUN010000008">
    <property type="protein sequence ID" value="KAG7764621.1"/>
    <property type="molecule type" value="Genomic_DNA"/>
</dbReference>
<dbReference type="AlphaFoldDB" id="A0AAN6D5V7"/>
<evidence type="ECO:0000313" key="8">
    <source>
        <dbReference type="EMBL" id="KAG7727716.1"/>
    </source>
</evidence>
<keyword evidence="5" id="KW-0539">Nucleus</keyword>
<feature type="coiled-coil region" evidence="6">
    <location>
        <begin position="519"/>
        <end position="546"/>
    </location>
</feature>
<dbReference type="PANTHER" id="PTHR13556">
    <property type="entry name" value="TRANSCRIPTIONAL ADAPTER 3-RELATED"/>
    <property type="match status" value="1"/>
</dbReference>
<feature type="compositionally biased region" description="Basic residues" evidence="7">
    <location>
        <begin position="1"/>
        <end position="12"/>
    </location>
</feature>
<organism evidence="8 11">
    <name type="scientific">Ogataea haglerorum</name>
    <dbReference type="NCBI Taxonomy" id="1937702"/>
    <lineage>
        <taxon>Eukaryota</taxon>
        <taxon>Fungi</taxon>
        <taxon>Dikarya</taxon>
        <taxon>Ascomycota</taxon>
        <taxon>Saccharomycotina</taxon>
        <taxon>Pichiomycetes</taxon>
        <taxon>Pichiales</taxon>
        <taxon>Pichiaceae</taxon>
        <taxon>Ogataea</taxon>
    </lineage>
</organism>
<evidence type="ECO:0000313" key="11">
    <source>
        <dbReference type="Proteomes" id="UP000738402"/>
    </source>
</evidence>
<dbReference type="GO" id="GO:0005634">
    <property type="term" value="C:nucleus"/>
    <property type="evidence" value="ECO:0007669"/>
    <property type="project" value="UniProtKB-SubCell"/>
</dbReference>
<dbReference type="PANTHER" id="PTHR13556:SF2">
    <property type="entry name" value="TRANSCRIPTIONAL ADAPTER 3"/>
    <property type="match status" value="1"/>
</dbReference>
<dbReference type="Proteomes" id="UP000697297">
    <property type="component" value="Unassembled WGS sequence"/>
</dbReference>
<evidence type="ECO:0000256" key="2">
    <source>
        <dbReference type="ARBA" id="ARBA00005330"/>
    </source>
</evidence>
<keyword evidence="6" id="KW-0175">Coiled coil</keyword>
<dbReference type="Proteomes" id="UP000738402">
    <property type="component" value="Unassembled WGS sequence"/>
</dbReference>
<comment type="caution">
    <text evidence="8">The sequence shown here is derived from an EMBL/GenBank/DDBJ whole genome shotgun (WGS) entry which is preliminary data.</text>
</comment>
<comment type="subcellular location">
    <subcellularLocation>
        <location evidence="1">Nucleus</location>
    </subcellularLocation>
</comment>
<keyword evidence="10" id="KW-1185">Reference proteome</keyword>
<evidence type="ECO:0000256" key="7">
    <source>
        <dbReference type="SAM" id="MobiDB-lite"/>
    </source>
</evidence>
<evidence type="ECO:0000313" key="10">
    <source>
        <dbReference type="Proteomes" id="UP000697297"/>
    </source>
</evidence>
<evidence type="ECO:0000256" key="4">
    <source>
        <dbReference type="ARBA" id="ARBA00023163"/>
    </source>
</evidence>
<evidence type="ECO:0000313" key="9">
    <source>
        <dbReference type="EMBL" id="KAG7764621.1"/>
    </source>
</evidence>
<dbReference type="GO" id="GO:0000124">
    <property type="term" value="C:SAGA complex"/>
    <property type="evidence" value="ECO:0007669"/>
    <property type="project" value="TreeGrafter"/>
</dbReference>
<feature type="region of interest" description="Disordered" evidence="7">
    <location>
        <begin position="655"/>
        <end position="677"/>
    </location>
</feature>
<evidence type="ECO:0000256" key="6">
    <source>
        <dbReference type="SAM" id="Coils"/>
    </source>
</evidence>
<accession>A0AAN6D5V7</accession>
<feature type="region of interest" description="Disordered" evidence="7">
    <location>
        <begin position="430"/>
        <end position="465"/>
    </location>
</feature>
<sequence>MPPRKANRRKGKNIVGKGKSTPGPTGAVATGLPSETLQAVLAELNLSYDSSLGLLQGDSMFSTPSEAKLAALKKLLEKLIGELESGVETDKRLIASIDSEISVLDGNDKQRTVAVKEEALDTVVPPGVVVKQENDEDDEDSAIQMPKRKRQRIIITANGERKEITPDSRDEGDNSASEPPPVASEDDEDALPIGSVAVKKEKPILKITQKKTDEDDRLEDGEVIPSVYVGKEKPDFKINELLASARDQLELYDEQKAHEKYGDGEEFLKYKYAVADFPHDDLKDLLPGEIPMTDFSSAKPNNNQIAFTSFQAYVEPFFRPFTEEDIRLLRTKCNLSSNLPRDYDDQKTPYHIPRLGPHYLDVWYDEDLRNGLIKNPDGMGFSLRKQLEMNMLSLVEPKASSDSLSSDVLETEDVSCGPLTSRLLSALIKDTPDKEGGDDSLAGSPAAEENGGDSGAGDTLSSSALADQQGWKSSIIKTDYKTLEERLKRELRYIGVYMNVEQTLNEPGFDQDWVQNREDDEISTELRRLQKELKAVQARNIKRKKKIIPIVEEQIAWQEYMSILEDLDKQVEQHYRRRINVAPKKAKKRGPNAGGNAAKEKEELTNQQLVSNSSFMSLLEKRNKWISRIGPLFKSQKEMRRMPTESVFKDVNMVENEDEEEAEEIAEDDVLDQMDLE</sequence>
<feature type="region of interest" description="Disordered" evidence="7">
    <location>
        <begin position="1"/>
        <end position="30"/>
    </location>
</feature>
<reference evidence="8 10" key="1">
    <citation type="journal article" date="2021" name="G3 (Bethesda)">
        <title>Genomic diversity, chromosomal rearrangements, and interspecies hybridization in the ogataea polymorpha species complex.</title>
        <authorList>
            <person name="Hanson S.J."/>
            <person name="Cinneide E.O."/>
            <person name="Salzberg L.I."/>
            <person name="Wolfe K.H."/>
            <person name="McGowan J."/>
            <person name="Fitzpatrick D.A."/>
            <person name="Matlin K."/>
        </authorList>
    </citation>
    <scope>NUCLEOTIDE SEQUENCE</scope>
    <source>
        <strain evidence="9">81-436-3</strain>
        <strain evidence="8">83-405-1</strain>
    </source>
</reference>
<feature type="region of interest" description="Disordered" evidence="7">
    <location>
        <begin position="129"/>
        <end position="195"/>
    </location>
</feature>
<comment type="similarity">
    <text evidence="2">Belongs to the NGG1 family.</text>
</comment>
<feature type="region of interest" description="Disordered" evidence="7">
    <location>
        <begin position="584"/>
        <end position="604"/>
    </location>
</feature>
<evidence type="ECO:0000256" key="3">
    <source>
        <dbReference type="ARBA" id="ARBA00023015"/>
    </source>
</evidence>
<gene>
    <name evidence="8" type="ORF">KL933_002650</name>
    <name evidence="9" type="ORF">KL946_003301</name>
</gene>
<protein>
    <submittedName>
        <fullName evidence="8">Uncharacterized protein</fullName>
    </submittedName>
</protein>
<dbReference type="EMBL" id="JAHLUH010000006">
    <property type="protein sequence ID" value="KAG7727716.1"/>
    <property type="molecule type" value="Genomic_DNA"/>
</dbReference>
<keyword evidence="3" id="KW-0805">Transcription regulation</keyword>